<feature type="domain" description="HTH araC/xylS-type" evidence="3">
    <location>
        <begin position="214"/>
        <end position="312"/>
    </location>
</feature>
<keyword evidence="5" id="KW-1185">Reference proteome</keyword>
<dbReference type="PANTHER" id="PTHR43130:SF3">
    <property type="entry name" value="HTH-TYPE TRANSCRIPTIONAL REGULATOR RV1931C"/>
    <property type="match status" value="1"/>
</dbReference>
<dbReference type="InterPro" id="IPR052158">
    <property type="entry name" value="INH-QAR"/>
</dbReference>
<dbReference type="InterPro" id="IPR029062">
    <property type="entry name" value="Class_I_gatase-like"/>
</dbReference>
<comment type="caution">
    <text evidence="4">The sequence shown here is derived from an EMBL/GenBank/DDBJ whole genome shotgun (WGS) entry which is preliminary data.</text>
</comment>
<dbReference type="PANTHER" id="PTHR43130">
    <property type="entry name" value="ARAC-FAMILY TRANSCRIPTIONAL REGULATOR"/>
    <property type="match status" value="1"/>
</dbReference>
<dbReference type="Pfam" id="PF01965">
    <property type="entry name" value="DJ-1_PfpI"/>
    <property type="match status" value="1"/>
</dbReference>
<dbReference type="EMBL" id="JAOTLW010000019">
    <property type="protein sequence ID" value="MDI5833238.1"/>
    <property type="molecule type" value="Genomic_DNA"/>
</dbReference>
<evidence type="ECO:0000256" key="1">
    <source>
        <dbReference type="ARBA" id="ARBA00023015"/>
    </source>
</evidence>
<dbReference type="PROSITE" id="PS01124">
    <property type="entry name" value="HTH_ARAC_FAMILY_2"/>
    <property type="match status" value="1"/>
</dbReference>
<gene>
    <name evidence="4" type="ORF">ODY93_16780</name>
</gene>
<accession>A0ABT6UGR8</accession>
<dbReference type="RefSeq" id="WP_172591457.1">
    <property type="nucleotide sequence ID" value="NZ_BLRF01000062.1"/>
</dbReference>
<dbReference type="Pfam" id="PF12833">
    <property type="entry name" value="HTH_18"/>
    <property type="match status" value="1"/>
</dbReference>
<dbReference type="Gene3D" id="3.40.50.880">
    <property type="match status" value="1"/>
</dbReference>
<dbReference type="SUPFAM" id="SSF52317">
    <property type="entry name" value="Class I glutamine amidotransferase-like"/>
    <property type="match status" value="1"/>
</dbReference>
<sequence>MQVPTVALILYPHFSVFHIAVPQAVFSMRPDGKSIFNLKIVSIDGKPQHTDNRMTVQPDGGLELVELADIVVIPGWHDLDSAPTSNISEALVRAHARGAMVVGLCYGAYALAYSGLLDEKEAATHWMAEDDFTVRFPNIKLNTNALYVESDRVVTSAGTAAALDCCLYIVRSFYGTKTANKVARILVVPPHREGGQAQFIAQPIPKSTQDAEVNRLLDYLRENLDKQYSIADLADQLFMSRRTFTRHFNNATGMSFGKWLVSTRLQRSLELLESTRLSVEQVSEMVGFQTATSFRQHFNQRFHVSPSAWRKTFAGS</sequence>
<organism evidence="4 5">
    <name type="scientific">Shewanella xiamenensis</name>
    <dbReference type="NCBI Taxonomy" id="332186"/>
    <lineage>
        <taxon>Bacteria</taxon>
        <taxon>Pseudomonadati</taxon>
        <taxon>Pseudomonadota</taxon>
        <taxon>Gammaproteobacteria</taxon>
        <taxon>Alteromonadales</taxon>
        <taxon>Shewanellaceae</taxon>
        <taxon>Shewanella</taxon>
    </lineage>
</organism>
<dbReference type="Gene3D" id="1.10.10.60">
    <property type="entry name" value="Homeodomain-like"/>
    <property type="match status" value="1"/>
</dbReference>
<evidence type="ECO:0000256" key="2">
    <source>
        <dbReference type="ARBA" id="ARBA00023163"/>
    </source>
</evidence>
<evidence type="ECO:0000259" key="3">
    <source>
        <dbReference type="PROSITE" id="PS01124"/>
    </source>
</evidence>
<dbReference type="InterPro" id="IPR009057">
    <property type="entry name" value="Homeodomain-like_sf"/>
</dbReference>
<dbReference type="SMART" id="SM00342">
    <property type="entry name" value="HTH_ARAC"/>
    <property type="match status" value="1"/>
</dbReference>
<evidence type="ECO:0000313" key="5">
    <source>
        <dbReference type="Proteomes" id="UP001159075"/>
    </source>
</evidence>
<name>A0ABT6UGR8_9GAMM</name>
<reference evidence="4 5" key="1">
    <citation type="submission" date="2022-09" db="EMBL/GenBank/DDBJ databases">
        <title>The outer-membrane cytochrome OmcA is essential for infection of Shewanella oneidensis by a zebrafish-associated bacteriophage.</title>
        <authorList>
            <person name="Grenfell A.W."/>
            <person name="Intile P."/>
            <person name="Mcfarlane J."/>
            <person name="Leung D."/>
            <person name="Abdalla K."/>
            <person name="Wold M."/>
            <person name="Kees E."/>
            <person name="Gralnick J."/>
        </authorList>
    </citation>
    <scope>NUCLEOTIDE SEQUENCE [LARGE SCALE GENOMIC DNA]</scope>
    <source>
        <strain evidence="4 5">NF-5</strain>
    </source>
</reference>
<dbReference type="InterPro" id="IPR018060">
    <property type="entry name" value="HTH_AraC"/>
</dbReference>
<evidence type="ECO:0000313" key="4">
    <source>
        <dbReference type="EMBL" id="MDI5833238.1"/>
    </source>
</evidence>
<dbReference type="CDD" id="cd03137">
    <property type="entry name" value="GATase1_AraC_1"/>
    <property type="match status" value="1"/>
</dbReference>
<dbReference type="InterPro" id="IPR002818">
    <property type="entry name" value="DJ-1/PfpI"/>
</dbReference>
<dbReference type="Proteomes" id="UP001159075">
    <property type="component" value="Unassembled WGS sequence"/>
</dbReference>
<keyword evidence="2" id="KW-0804">Transcription</keyword>
<proteinExistence type="predicted"/>
<dbReference type="SUPFAM" id="SSF46689">
    <property type="entry name" value="Homeodomain-like"/>
    <property type="match status" value="2"/>
</dbReference>
<keyword evidence="1" id="KW-0805">Transcription regulation</keyword>
<protein>
    <submittedName>
        <fullName evidence="4">Helix-turn-helix domain-containing protein</fullName>
    </submittedName>
</protein>